<gene>
    <name evidence="1" type="ORF">NDU88_003776</name>
</gene>
<organism evidence="1 2">
    <name type="scientific">Pleurodeles waltl</name>
    <name type="common">Iberian ribbed newt</name>
    <dbReference type="NCBI Taxonomy" id="8319"/>
    <lineage>
        <taxon>Eukaryota</taxon>
        <taxon>Metazoa</taxon>
        <taxon>Chordata</taxon>
        <taxon>Craniata</taxon>
        <taxon>Vertebrata</taxon>
        <taxon>Euteleostomi</taxon>
        <taxon>Amphibia</taxon>
        <taxon>Batrachia</taxon>
        <taxon>Caudata</taxon>
        <taxon>Salamandroidea</taxon>
        <taxon>Salamandridae</taxon>
        <taxon>Pleurodelinae</taxon>
        <taxon>Pleurodeles</taxon>
    </lineage>
</organism>
<proteinExistence type="predicted"/>
<sequence length="339" mass="38319">MKHLRASEKAPLSLRADELWFEAPASQRVVRISERTLAAFPSSSLMELHCADKGLSPETRVQRYTTLAAPTKEAAVSLRADELWFTAPARHFFLCKKAPLSLRADELWFEAPATSERHINLRGLFAVFPETPQTKVISADEGLNPEKRVQKYTALFAPTKCKEASLSLRADELWFQAPAHQCAKAPFSLRADELWFEAPALQRLPSAYELTSFGFKHLRASVRRLPSAYELTSFGFKHLRASVRRLPSAYELTSFGFKHLRASVRRLHLAYELTSSGLKHLHARRLLRAEELTSFALKHLRANEWYINLTGPLAAFSATPQTKLFPADKGRNPETCVYG</sequence>
<reference evidence="1" key="1">
    <citation type="journal article" date="2022" name="bioRxiv">
        <title>Sequencing and chromosome-scale assembly of the giantPleurodeles waltlgenome.</title>
        <authorList>
            <person name="Brown T."/>
            <person name="Elewa A."/>
            <person name="Iarovenko S."/>
            <person name="Subramanian E."/>
            <person name="Araus A.J."/>
            <person name="Petzold A."/>
            <person name="Susuki M."/>
            <person name="Suzuki K.-i.T."/>
            <person name="Hayashi T."/>
            <person name="Toyoda A."/>
            <person name="Oliveira C."/>
            <person name="Osipova E."/>
            <person name="Leigh N.D."/>
            <person name="Simon A."/>
            <person name="Yun M.H."/>
        </authorList>
    </citation>
    <scope>NUCLEOTIDE SEQUENCE</scope>
    <source>
        <strain evidence="1">20211129_DDA</strain>
        <tissue evidence="1">Liver</tissue>
    </source>
</reference>
<accession>A0AAV7TPY1</accession>
<dbReference type="AlphaFoldDB" id="A0AAV7TPY1"/>
<comment type="caution">
    <text evidence="1">The sequence shown here is derived from an EMBL/GenBank/DDBJ whole genome shotgun (WGS) entry which is preliminary data.</text>
</comment>
<dbReference type="Proteomes" id="UP001066276">
    <property type="component" value="Chromosome 3_2"/>
</dbReference>
<dbReference type="EMBL" id="JANPWB010000006">
    <property type="protein sequence ID" value="KAJ1178531.1"/>
    <property type="molecule type" value="Genomic_DNA"/>
</dbReference>
<name>A0AAV7TPY1_PLEWA</name>
<evidence type="ECO:0000313" key="1">
    <source>
        <dbReference type="EMBL" id="KAJ1178531.1"/>
    </source>
</evidence>
<keyword evidence="2" id="KW-1185">Reference proteome</keyword>
<protein>
    <submittedName>
        <fullName evidence="1">Uncharacterized protein</fullName>
    </submittedName>
</protein>
<evidence type="ECO:0000313" key="2">
    <source>
        <dbReference type="Proteomes" id="UP001066276"/>
    </source>
</evidence>